<dbReference type="GO" id="GO:0005783">
    <property type="term" value="C:endoplasmic reticulum"/>
    <property type="evidence" value="ECO:0007669"/>
    <property type="project" value="TreeGrafter"/>
</dbReference>
<evidence type="ECO:0000256" key="4">
    <source>
        <dbReference type="ARBA" id="ARBA00022692"/>
    </source>
</evidence>
<feature type="binding site" evidence="15">
    <location>
        <position position="824"/>
    </location>
    <ligand>
        <name>Mg(2+)</name>
        <dbReference type="ChEBI" id="CHEBI:18420"/>
    </ligand>
</feature>
<feature type="domain" description="P-type ATPase C-terminal" evidence="19">
    <location>
        <begin position="850"/>
        <end position="1096"/>
    </location>
</feature>
<proteinExistence type="inferred from homology"/>
<keyword evidence="11 16" id="KW-0472">Membrane</keyword>
<feature type="binding site" evidence="14">
    <location>
        <position position="710"/>
    </location>
    <ligand>
        <name>ATP</name>
        <dbReference type="ChEBI" id="CHEBI:30616"/>
    </ligand>
</feature>
<feature type="binding site" evidence="14">
    <location>
        <position position="597"/>
    </location>
    <ligand>
        <name>ATP</name>
        <dbReference type="ChEBI" id="CHEBI:30616"/>
    </ligand>
</feature>
<dbReference type="EC" id="7.6.2.1" evidence="16"/>
<evidence type="ECO:0000256" key="11">
    <source>
        <dbReference type="ARBA" id="ARBA00023136"/>
    </source>
</evidence>
<evidence type="ECO:0000313" key="21">
    <source>
        <dbReference type="RefSeq" id="XP_024937345.1"/>
    </source>
</evidence>
<evidence type="ECO:0000256" key="15">
    <source>
        <dbReference type="PIRSR" id="PIRSR606539-3"/>
    </source>
</evidence>
<feature type="binding site" evidence="14">
    <location>
        <position position="827"/>
    </location>
    <ligand>
        <name>ATP</name>
        <dbReference type="ChEBI" id="CHEBI:30616"/>
    </ligand>
</feature>
<keyword evidence="10 16" id="KW-1133">Transmembrane helix</keyword>
<feature type="binding site" evidence="14">
    <location>
        <position position="709"/>
    </location>
    <ligand>
        <name>ATP</name>
        <dbReference type="ChEBI" id="CHEBI:30616"/>
    </ligand>
</feature>
<keyword evidence="8 15" id="KW-0460">Magnesium</keyword>
<feature type="transmembrane region" description="Helical" evidence="16">
    <location>
        <begin position="347"/>
        <end position="369"/>
    </location>
</feature>
<comment type="catalytic activity">
    <reaction evidence="12 16">
        <text>ATP + H2O + phospholipidSide 1 = ADP + phosphate + phospholipidSide 2.</text>
        <dbReference type="EC" id="7.6.2.1"/>
    </reaction>
</comment>
<dbReference type="SUPFAM" id="SSF81653">
    <property type="entry name" value="Calcium ATPase, transduction domain A"/>
    <property type="match status" value="1"/>
</dbReference>
<dbReference type="InterPro" id="IPR018303">
    <property type="entry name" value="ATPase_P-typ_P_site"/>
</dbReference>
<dbReference type="InterPro" id="IPR006539">
    <property type="entry name" value="P-type_ATPase_IV"/>
</dbReference>
<feature type="binding site" evidence="14">
    <location>
        <position position="828"/>
    </location>
    <ligand>
        <name>ATP</name>
        <dbReference type="ChEBI" id="CHEBI:30616"/>
    </ligand>
</feature>
<feature type="transmembrane region" description="Helical" evidence="16">
    <location>
        <begin position="84"/>
        <end position="102"/>
    </location>
</feature>
<dbReference type="FunFam" id="3.40.50.1000:FF:000034">
    <property type="entry name" value="Phospholipid-transporting ATPase"/>
    <property type="match status" value="1"/>
</dbReference>
<dbReference type="InterPro" id="IPR001757">
    <property type="entry name" value="P_typ_ATPase"/>
</dbReference>
<dbReference type="Gene3D" id="3.40.50.1000">
    <property type="entry name" value="HAD superfamily/HAD-like"/>
    <property type="match status" value="1"/>
</dbReference>
<accession>A0AAJ7RAG6</accession>
<dbReference type="Pfam" id="PF00122">
    <property type="entry name" value="E1-E2_ATPase"/>
    <property type="match status" value="1"/>
</dbReference>
<dbReference type="InterPro" id="IPR036412">
    <property type="entry name" value="HAD-like_sf"/>
</dbReference>
<dbReference type="InterPro" id="IPR044492">
    <property type="entry name" value="P_typ_ATPase_HD_dom"/>
</dbReference>
<evidence type="ECO:0000256" key="10">
    <source>
        <dbReference type="ARBA" id="ARBA00022989"/>
    </source>
</evidence>
<keyword evidence="6 14" id="KW-0547">Nucleotide-binding</keyword>
<feature type="binding site" evidence="15">
    <location>
        <position position="419"/>
    </location>
    <ligand>
        <name>Mg(2+)</name>
        <dbReference type="ChEBI" id="CHEBI:18420"/>
    </ligand>
</feature>
<dbReference type="SUPFAM" id="SSF56784">
    <property type="entry name" value="HAD-like"/>
    <property type="match status" value="1"/>
</dbReference>
<dbReference type="RefSeq" id="XP_024937346.1">
    <property type="nucleotide sequence ID" value="XM_025081578.1"/>
</dbReference>
<evidence type="ECO:0000313" key="20">
    <source>
        <dbReference type="Proteomes" id="UP000694920"/>
    </source>
</evidence>
<evidence type="ECO:0000313" key="22">
    <source>
        <dbReference type="RefSeq" id="XP_024937346.1"/>
    </source>
</evidence>
<feature type="binding site" evidence="14">
    <location>
        <position position="418"/>
    </location>
    <ligand>
        <name>ATP</name>
        <dbReference type="ChEBI" id="CHEBI:30616"/>
    </ligand>
</feature>
<feature type="transmembrane region" description="Helical" evidence="16">
    <location>
        <begin position="914"/>
        <end position="934"/>
    </location>
</feature>
<dbReference type="PANTHER" id="PTHR24092">
    <property type="entry name" value="PROBABLE PHOSPHOLIPID-TRANSPORTING ATPASE"/>
    <property type="match status" value="1"/>
</dbReference>
<organism evidence="20 21">
    <name type="scientific">Cephus cinctus</name>
    <name type="common">Wheat stem sawfly</name>
    <dbReference type="NCBI Taxonomy" id="211228"/>
    <lineage>
        <taxon>Eukaryota</taxon>
        <taxon>Metazoa</taxon>
        <taxon>Ecdysozoa</taxon>
        <taxon>Arthropoda</taxon>
        <taxon>Hexapoda</taxon>
        <taxon>Insecta</taxon>
        <taxon>Pterygota</taxon>
        <taxon>Neoptera</taxon>
        <taxon>Endopterygota</taxon>
        <taxon>Hymenoptera</taxon>
        <taxon>Cephoidea</taxon>
        <taxon>Cephidae</taxon>
        <taxon>Cephus</taxon>
    </lineage>
</organism>
<protein>
    <recommendedName>
        <fullName evidence="16">Phospholipid-transporting ATPase</fullName>
        <ecNumber evidence="16">7.6.2.1</ecNumber>
    </recommendedName>
</protein>
<evidence type="ECO:0000259" key="19">
    <source>
        <dbReference type="Pfam" id="PF16212"/>
    </source>
</evidence>
<dbReference type="InterPro" id="IPR023214">
    <property type="entry name" value="HAD_sf"/>
</dbReference>
<dbReference type="Gene3D" id="3.40.1110.10">
    <property type="entry name" value="Calcium-transporting ATPase, cytoplasmic domain N"/>
    <property type="match status" value="1"/>
</dbReference>
<comment type="similarity">
    <text evidence="3 16">Belongs to the cation transport ATPase (P-type) (TC 3.A.3) family. Type IV subfamily.</text>
</comment>
<evidence type="ECO:0000256" key="8">
    <source>
        <dbReference type="ARBA" id="ARBA00022842"/>
    </source>
</evidence>
<dbReference type="GeneID" id="107264190"/>
<evidence type="ECO:0000256" key="1">
    <source>
        <dbReference type="ARBA" id="ARBA00004141"/>
    </source>
</evidence>
<comment type="subcellular location">
    <subcellularLocation>
        <location evidence="2">Endomembrane system</location>
    </subcellularLocation>
    <subcellularLocation>
        <location evidence="1 16">Membrane</location>
        <topology evidence="1 16">Multi-pass membrane protein</topology>
    </subcellularLocation>
</comment>
<keyword evidence="5 15" id="KW-0479">Metal-binding</keyword>
<dbReference type="SFLD" id="SFLDF00027">
    <property type="entry name" value="p-type_atpase"/>
    <property type="match status" value="1"/>
</dbReference>
<evidence type="ECO:0000256" key="7">
    <source>
        <dbReference type="ARBA" id="ARBA00022840"/>
    </source>
</evidence>
<dbReference type="InterPro" id="IPR023299">
    <property type="entry name" value="ATPase_P-typ_cyto_dom_N"/>
</dbReference>
<feature type="transmembrane region" description="Helical" evidence="16">
    <location>
        <begin position="964"/>
        <end position="989"/>
    </location>
</feature>
<evidence type="ECO:0000259" key="17">
    <source>
        <dbReference type="Pfam" id="PF00122"/>
    </source>
</evidence>
<feature type="transmembrane region" description="Helical" evidence="16">
    <location>
        <begin position="1001"/>
        <end position="1022"/>
    </location>
</feature>
<feature type="binding site" evidence="14">
    <location>
        <position position="797"/>
    </location>
    <ligand>
        <name>ATP</name>
        <dbReference type="ChEBI" id="CHEBI:30616"/>
    </ligand>
</feature>
<gene>
    <name evidence="21 22" type="primary">LOC107264190</name>
</gene>
<evidence type="ECO:0000256" key="6">
    <source>
        <dbReference type="ARBA" id="ARBA00022741"/>
    </source>
</evidence>
<dbReference type="SUPFAM" id="SSF81665">
    <property type="entry name" value="Calcium ATPase, transmembrane domain M"/>
    <property type="match status" value="1"/>
</dbReference>
<feature type="binding site" evidence="14">
    <location>
        <position position="419"/>
    </location>
    <ligand>
        <name>ATP</name>
        <dbReference type="ChEBI" id="CHEBI:30616"/>
    </ligand>
</feature>
<dbReference type="InterPro" id="IPR032630">
    <property type="entry name" value="P_typ_ATPase_c"/>
</dbReference>
<name>A0AAJ7RAG6_CEPCN</name>
<evidence type="ECO:0000256" key="14">
    <source>
        <dbReference type="PIRSR" id="PIRSR606539-2"/>
    </source>
</evidence>
<feature type="domain" description="P-type ATPase N-terminal" evidence="18">
    <location>
        <begin position="47"/>
        <end position="107"/>
    </location>
</feature>
<evidence type="ECO:0000256" key="5">
    <source>
        <dbReference type="ARBA" id="ARBA00022723"/>
    </source>
</evidence>
<evidence type="ECO:0000256" key="16">
    <source>
        <dbReference type="RuleBase" id="RU362033"/>
    </source>
</evidence>
<dbReference type="SUPFAM" id="SSF81660">
    <property type="entry name" value="Metal cation-transporting ATPase, ATP-binding domain N"/>
    <property type="match status" value="1"/>
</dbReference>
<dbReference type="PRINTS" id="PR00119">
    <property type="entry name" value="CATATPASE"/>
</dbReference>
<feature type="transmembrane region" description="Helical" evidence="16">
    <location>
        <begin position="304"/>
        <end position="327"/>
    </location>
</feature>
<dbReference type="Pfam" id="PF16212">
    <property type="entry name" value="PhoLip_ATPase_C"/>
    <property type="match status" value="1"/>
</dbReference>
<keyword evidence="4 16" id="KW-0812">Transmembrane</keyword>
<evidence type="ECO:0000259" key="18">
    <source>
        <dbReference type="Pfam" id="PF16209"/>
    </source>
</evidence>
<dbReference type="NCBIfam" id="TIGR01494">
    <property type="entry name" value="ATPase_P-type"/>
    <property type="match status" value="1"/>
</dbReference>
<feature type="transmembrane region" description="Helical" evidence="16">
    <location>
        <begin position="1072"/>
        <end position="1094"/>
    </location>
</feature>
<evidence type="ECO:0000256" key="12">
    <source>
        <dbReference type="ARBA" id="ARBA00034036"/>
    </source>
</evidence>
<evidence type="ECO:0000256" key="3">
    <source>
        <dbReference type="ARBA" id="ARBA00008109"/>
    </source>
</evidence>
<dbReference type="Pfam" id="PF16209">
    <property type="entry name" value="PhoLip_ATPase_N"/>
    <property type="match status" value="1"/>
</dbReference>
<dbReference type="InterPro" id="IPR008250">
    <property type="entry name" value="ATPase_P-typ_transduc_dom_A_sf"/>
</dbReference>
<dbReference type="GO" id="GO:0005524">
    <property type="term" value="F:ATP binding"/>
    <property type="evidence" value="ECO:0007669"/>
    <property type="project" value="UniProtKB-UniRule"/>
</dbReference>
<dbReference type="RefSeq" id="XP_024937345.1">
    <property type="nucleotide sequence ID" value="XM_025081577.1"/>
</dbReference>
<dbReference type="Pfam" id="PF13246">
    <property type="entry name" value="Cation_ATPase"/>
    <property type="match status" value="1"/>
</dbReference>
<feature type="binding site" evidence="15">
    <location>
        <position position="417"/>
    </location>
    <ligand>
        <name>Mg(2+)</name>
        <dbReference type="ChEBI" id="CHEBI:18420"/>
    </ligand>
</feature>
<dbReference type="PROSITE" id="PS00154">
    <property type="entry name" value="ATPASE_E1_E2"/>
    <property type="match status" value="1"/>
</dbReference>
<keyword evidence="20" id="KW-1185">Reference proteome</keyword>
<evidence type="ECO:0000256" key="9">
    <source>
        <dbReference type="ARBA" id="ARBA00022967"/>
    </source>
</evidence>
<dbReference type="GO" id="GO:0140326">
    <property type="term" value="F:ATPase-coupled intramembrane lipid transporter activity"/>
    <property type="evidence" value="ECO:0007669"/>
    <property type="project" value="UniProtKB-EC"/>
</dbReference>
<feature type="binding site" evidence="14">
    <location>
        <position position="574"/>
    </location>
    <ligand>
        <name>ATP</name>
        <dbReference type="ChEBI" id="CHEBI:30616"/>
    </ligand>
</feature>
<dbReference type="Gene3D" id="2.70.150.10">
    <property type="entry name" value="Calcium-transporting ATPase, cytoplasmic transduction domain A"/>
    <property type="match status" value="1"/>
</dbReference>
<feature type="binding site" evidence="14">
    <location>
        <position position="533"/>
    </location>
    <ligand>
        <name>ATP</name>
        <dbReference type="ChEBI" id="CHEBI:30616"/>
    </ligand>
</feature>
<evidence type="ECO:0000256" key="13">
    <source>
        <dbReference type="PIRSR" id="PIRSR606539-1"/>
    </source>
</evidence>
<feature type="active site" description="4-aspartylphosphate intermediate" evidence="13">
    <location>
        <position position="417"/>
    </location>
</feature>
<dbReference type="NCBIfam" id="TIGR01652">
    <property type="entry name" value="ATPase-Plipid"/>
    <property type="match status" value="1"/>
</dbReference>
<comment type="cofactor">
    <cofactor evidence="15">
        <name>Mg(2+)</name>
        <dbReference type="ChEBI" id="CHEBI:18420"/>
    </cofactor>
</comment>
<feature type="transmembrane region" description="Helical" evidence="16">
    <location>
        <begin position="1031"/>
        <end position="1052"/>
    </location>
</feature>
<keyword evidence="7 14" id="KW-0067">ATP-binding</keyword>
<dbReference type="InterPro" id="IPR059000">
    <property type="entry name" value="ATPase_P-type_domA"/>
</dbReference>
<sequence length="1143" mass="130601">MWNSINKKVNFRGGRQDTDYLCIPGGKVSVVAEHRVLKISPNLVPKETTFPKNRIISNKLFYLLQYTLWNFVPKNLFEQFRRIANFYFLLTALVAIIIDSPISPLTSSVPLVFVILVTACKQGYEDFNRYRSDQRVNRTLCTVIRNKCVQNIHCEKIVVGDLVKVSRDEDVPSDLLLLYSSDESNSCYVTTSNLDGETNLKTLYVPRVVSSISITDIVSMEAVVTCQHPIPNLYTFHGKIEVTHNNEQLNGFLTIDNVLLRGARLKDTEFVIGCAIYTGQDTKLSMNSKITTNKFSTVERSINTYLLVFIIVLLVEIFFSTLMKAIIEIKSNRDDYWSQKNPITARTVLVDIFSFTLLYNYIVPISLYVTAEMQKFLGSFFFGWDIDLYDEATDQPAKANTSDLNEELGQVEYLFTDKTGTLTDNLMVFRRCSINGKCYMEKDCDGNLYLLPSSGIEELAEKLETWQPDIWHFMISISLCHAVHIAPPSQKASIMARRSFFRESFRQKKTTVINSSLLMDPDLPEYQAASADEKALVEASARCGVVFQKDSGDELELKVKDDILKFKRLETLEFTSERKRMSVVVEDAAGDLWLYCKGADSAIFPLIVKGRIKEANDHISDFSVRGLRTLVIGYKKLKQTDYARLMQNIEYSRQIIGDQRAEQVERAYRAMEDGLTLLGVTAVEDRLQDDVPETLESLRAAGIKIWILTGDKAETAENIAFLCGHFKKGTELLRLMDQVTAQSCCITLTSFERRVMLDPYKQYGIIMDGVSMATAYKNCPELLRSVAMSCEAVVCCRMSPLQKSEMVQLLKCNGKKPITAAIGDGGNDVSMIQEAHVGIGIMGKEGRQAAMNSDFAFTKFRFLRKALLVHGHWYYVRLSILTQYFFYKNLVFITPQFLFGFSSKFSTQSLFDSIFLMCYNTIFTCVPVLLYGLFEQDYSADKLLKYPQLYKINSKNYLLSTKQFAIWSFIAVWHTCASYFIPFSFWYINPINLYDNTEAGHWVYSTCIFHIVTLVTGLKILLYSTYWTTPFVVSVVLSEISFYIVASTYSGLNIRYDGDMLWVFYKLLMSPTFWLLTVVTTVTCFIPDFLILIYKNYRPMRVAKQHSRKNGGINVSSSLSQSHCKRITDFLPWKGNRPFNKIF</sequence>
<keyword evidence="9 16" id="KW-1278">Translocase</keyword>
<dbReference type="SFLD" id="SFLDG00002">
    <property type="entry name" value="C1.7:_P-type_atpase_like"/>
    <property type="match status" value="1"/>
</dbReference>
<reference evidence="21 22" key="1">
    <citation type="submission" date="2025-04" db="UniProtKB">
        <authorList>
            <consortium name="RefSeq"/>
        </authorList>
    </citation>
    <scope>IDENTIFICATION</scope>
</reference>
<dbReference type="InterPro" id="IPR032631">
    <property type="entry name" value="P-type_ATPase_N"/>
</dbReference>
<dbReference type="Proteomes" id="UP000694920">
    <property type="component" value="Unplaced"/>
</dbReference>
<feature type="binding site" evidence="15">
    <location>
        <position position="828"/>
    </location>
    <ligand>
        <name>Mg(2+)</name>
        <dbReference type="ChEBI" id="CHEBI:18420"/>
    </ligand>
</feature>
<dbReference type="InterPro" id="IPR023298">
    <property type="entry name" value="ATPase_P-typ_TM_dom_sf"/>
</dbReference>
<dbReference type="GO" id="GO:0045332">
    <property type="term" value="P:phospholipid translocation"/>
    <property type="evidence" value="ECO:0007669"/>
    <property type="project" value="TreeGrafter"/>
</dbReference>
<evidence type="ECO:0000256" key="2">
    <source>
        <dbReference type="ARBA" id="ARBA00004308"/>
    </source>
</evidence>
<dbReference type="GO" id="GO:0016887">
    <property type="term" value="F:ATP hydrolysis activity"/>
    <property type="evidence" value="ECO:0007669"/>
    <property type="project" value="InterPro"/>
</dbReference>
<feature type="binding site" evidence="14">
    <location>
        <position position="417"/>
    </location>
    <ligand>
        <name>ATP</name>
        <dbReference type="ChEBI" id="CHEBI:30616"/>
    </ligand>
</feature>
<dbReference type="SFLD" id="SFLDS00003">
    <property type="entry name" value="Haloacid_Dehalogenase"/>
    <property type="match status" value="1"/>
</dbReference>
<dbReference type="GO" id="GO:0005886">
    <property type="term" value="C:plasma membrane"/>
    <property type="evidence" value="ECO:0007669"/>
    <property type="project" value="TreeGrafter"/>
</dbReference>
<feature type="binding site" evidence="14">
    <location>
        <position position="628"/>
    </location>
    <ligand>
        <name>ATP</name>
        <dbReference type="ChEBI" id="CHEBI:30616"/>
    </ligand>
</feature>
<feature type="binding site" evidence="14">
    <location>
        <position position="711"/>
    </location>
    <ligand>
        <name>ATP</name>
        <dbReference type="ChEBI" id="CHEBI:30616"/>
    </ligand>
</feature>
<feature type="domain" description="P-type ATPase A" evidence="17">
    <location>
        <begin position="139"/>
        <end position="203"/>
    </location>
</feature>
<dbReference type="GO" id="GO:0000287">
    <property type="term" value="F:magnesium ion binding"/>
    <property type="evidence" value="ECO:0007669"/>
    <property type="project" value="UniProtKB-UniRule"/>
</dbReference>
<dbReference type="PANTHER" id="PTHR24092:SF175">
    <property type="entry name" value="PHOSPHOLIPID-TRANSPORTING ATPASE"/>
    <property type="match status" value="1"/>
</dbReference>
<feature type="binding site" evidence="14">
    <location>
        <position position="803"/>
    </location>
    <ligand>
        <name>ATP</name>
        <dbReference type="ChEBI" id="CHEBI:30616"/>
    </ligand>
</feature>
<dbReference type="AlphaFoldDB" id="A0AAJ7RAG6"/>